<keyword evidence="4 9" id="KW-0489">Methyltransferase</keyword>
<sequence length="577" mass="61732">MFAVPGWSVSADSLKAENAPAAQGAAAAGGAKPSSRKRKRNGAAAAAEEKVTAANVADLYESVVEGRKAPKHSRQADGGRQEKPSKKARKDAAGKQQQAEVKDEVVKTEAKKSHEKKSHEHAAGEKKPEGGEASKTPKEGKKDKKKHKQKDSEESRGSEPTAQDEQKQQQQEGGANAAAAKPKAKAAEQQLPMPPKPAKLTPLQASMREKLVSARFRHLNETLYTRPSDEAFELFQESPEMFDEYHEGFRRQVKVWPENPIDSFLADIRARAKVRQPGRHQQQRGGRGGGRGGGRQAPPPARVETSGIAPLPRTAGLCTIADLGCGDARLAESLQGEQAKLNVEVKSFDLQSPSPLVTRADIADLPLADGSVNVAIFCLALMGTNWIDFIEEAYRVLHWKGELWVAEIKSRFGPLGGKKAGGGASGGVVAHSVGNRKKAAAAGKKGGKGGGEDDPTALHGQDLAVEVDGVEDRRRETDVSAFVEALRKRGFVLRGERAEAVDMSNRMFVKMHFIKGAAPTKGKGVKAAQEAATAAGAGMGARGKKNFAPKWDEDQDDEAEADASEAAILKPCVYKIR</sequence>
<dbReference type="PANTHER" id="PTHR12787">
    <property type="entry name" value="RIBOSOMAL RNA-PROCESSING PROTEIN 8"/>
    <property type="match status" value="1"/>
</dbReference>
<evidence type="ECO:0000256" key="7">
    <source>
        <dbReference type="ARBA" id="ARBA00023242"/>
    </source>
</evidence>
<dbReference type="Pfam" id="PF05148">
    <property type="entry name" value="Methyltransf_8"/>
    <property type="match status" value="1"/>
</dbReference>
<evidence type="ECO:0000256" key="4">
    <source>
        <dbReference type="ARBA" id="ARBA00022603"/>
    </source>
</evidence>
<feature type="compositionally biased region" description="Acidic residues" evidence="10">
    <location>
        <begin position="553"/>
        <end position="563"/>
    </location>
</feature>
<keyword evidence="6 9" id="KW-0949">S-adenosyl-L-methionine</keyword>
<accession>A0A179HZD3</accession>
<evidence type="ECO:0000313" key="12">
    <source>
        <dbReference type="Proteomes" id="UP000078340"/>
    </source>
</evidence>
<name>A0A179HZD3_PURLI</name>
<evidence type="ECO:0000313" key="11">
    <source>
        <dbReference type="EMBL" id="OAQ94838.1"/>
    </source>
</evidence>
<comment type="function">
    <text evidence="9">S-adenosyl-L-methionine-dependent methyltransferase that specifically methylates the N(1) position of adenine in helix 25.1 in 25S rRNA. Required both for ribosomal 40S and 60S subunits biogenesis. Required for efficient pre-rRNA cleavage at site A2.</text>
</comment>
<feature type="region of interest" description="Disordered" evidence="10">
    <location>
        <begin position="439"/>
        <end position="458"/>
    </location>
</feature>
<dbReference type="Proteomes" id="UP000078340">
    <property type="component" value="Unassembled WGS sequence"/>
</dbReference>
<feature type="region of interest" description="Disordered" evidence="10">
    <location>
        <begin position="64"/>
        <end position="202"/>
    </location>
</feature>
<gene>
    <name evidence="11" type="ORF">VFPFJ_00947</name>
</gene>
<evidence type="ECO:0000256" key="10">
    <source>
        <dbReference type="SAM" id="MobiDB-lite"/>
    </source>
</evidence>
<keyword evidence="7 9" id="KW-0539">Nucleus</keyword>
<dbReference type="STRING" id="33203.A0A179HZD3"/>
<dbReference type="Gene3D" id="3.40.50.150">
    <property type="entry name" value="Vaccinia Virus protein VP39"/>
    <property type="match status" value="1"/>
</dbReference>
<dbReference type="EMBL" id="LSBI01000001">
    <property type="protein sequence ID" value="OAQ94838.1"/>
    <property type="molecule type" value="Genomic_DNA"/>
</dbReference>
<evidence type="ECO:0000256" key="5">
    <source>
        <dbReference type="ARBA" id="ARBA00022679"/>
    </source>
</evidence>
<dbReference type="GO" id="GO:0016433">
    <property type="term" value="F:rRNA (adenine) methyltransferase activity"/>
    <property type="evidence" value="ECO:0007669"/>
    <property type="project" value="UniProtKB-ARBA"/>
</dbReference>
<dbReference type="OMA" id="GNVDEMY"/>
<proteinExistence type="inferred from homology"/>
<feature type="compositionally biased region" description="Basic and acidic residues" evidence="10">
    <location>
        <begin position="100"/>
        <end position="142"/>
    </location>
</feature>
<keyword evidence="3 9" id="KW-0698">rRNA processing</keyword>
<dbReference type="EC" id="2.1.1.-" evidence="9"/>
<dbReference type="InterPro" id="IPR007823">
    <property type="entry name" value="RRP8"/>
</dbReference>
<feature type="region of interest" description="Disordered" evidence="10">
    <location>
        <begin position="538"/>
        <end position="563"/>
    </location>
</feature>
<feature type="compositionally biased region" description="Basic residues" evidence="10">
    <location>
        <begin position="273"/>
        <end position="282"/>
    </location>
</feature>
<feature type="region of interest" description="Disordered" evidence="10">
    <location>
        <begin position="16"/>
        <end position="50"/>
    </location>
</feature>
<evidence type="ECO:0000256" key="9">
    <source>
        <dbReference type="RuleBase" id="RU365074"/>
    </source>
</evidence>
<comment type="subcellular location">
    <subcellularLocation>
        <location evidence="1 9">Nucleus</location>
        <location evidence="1 9">Nucleolus</location>
    </subcellularLocation>
</comment>
<evidence type="ECO:0000256" key="2">
    <source>
        <dbReference type="ARBA" id="ARBA00006301"/>
    </source>
</evidence>
<dbReference type="Gene3D" id="1.10.10.2150">
    <property type="entry name" value="Ribosomal RNA-processing protein 8, N-terminal domain"/>
    <property type="match status" value="1"/>
</dbReference>
<dbReference type="InterPro" id="IPR029063">
    <property type="entry name" value="SAM-dependent_MTases_sf"/>
</dbReference>
<comment type="similarity">
    <text evidence="2 9">Belongs to the methyltransferase superfamily. RRP8 family.</text>
</comment>
<feature type="compositionally biased region" description="Low complexity" evidence="10">
    <location>
        <begin position="16"/>
        <end position="31"/>
    </location>
</feature>
<evidence type="ECO:0000256" key="8">
    <source>
        <dbReference type="ARBA" id="ARBA00076672"/>
    </source>
</evidence>
<dbReference type="KEGG" id="plj:28883081"/>
<dbReference type="AlphaFoldDB" id="A0A179HZD3"/>
<feature type="region of interest" description="Disordered" evidence="10">
    <location>
        <begin position="273"/>
        <end position="307"/>
    </location>
</feature>
<keyword evidence="5 9" id="KW-0808">Transferase</keyword>
<dbReference type="PANTHER" id="PTHR12787:SF0">
    <property type="entry name" value="RIBOSOMAL RNA-PROCESSING PROTEIN 8"/>
    <property type="match status" value="1"/>
</dbReference>
<organism evidence="11 12">
    <name type="scientific">Purpureocillium lilacinum</name>
    <name type="common">Paecilomyces lilacinus</name>
    <dbReference type="NCBI Taxonomy" id="33203"/>
    <lineage>
        <taxon>Eukaryota</taxon>
        <taxon>Fungi</taxon>
        <taxon>Dikarya</taxon>
        <taxon>Ascomycota</taxon>
        <taxon>Pezizomycotina</taxon>
        <taxon>Sordariomycetes</taxon>
        <taxon>Hypocreomycetidae</taxon>
        <taxon>Hypocreales</taxon>
        <taxon>Ophiocordycipitaceae</taxon>
        <taxon>Purpureocillium</taxon>
    </lineage>
</organism>
<dbReference type="GO" id="GO:0005730">
    <property type="term" value="C:nucleolus"/>
    <property type="evidence" value="ECO:0007669"/>
    <property type="project" value="UniProtKB-SubCell"/>
</dbReference>
<dbReference type="InterPro" id="IPR042036">
    <property type="entry name" value="RRP8_N"/>
</dbReference>
<evidence type="ECO:0000256" key="6">
    <source>
        <dbReference type="ARBA" id="ARBA00022691"/>
    </source>
</evidence>
<feature type="compositionally biased region" description="Basic and acidic residues" evidence="10">
    <location>
        <begin position="64"/>
        <end position="93"/>
    </location>
</feature>
<dbReference type="FunFam" id="1.10.10.2150:FF:000001">
    <property type="entry name" value="Ribosomal RNA-processing protein 8"/>
    <property type="match status" value="1"/>
</dbReference>
<evidence type="ECO:0000256" key="3">
    <source>
        <dbReference type="ARBA" id="ARBA00022552"/>
    </source>
</evidence>
<dbReference type="GeneID" id="28883081"/>
<feature type="compositionally biased region" description="Gly residues" evidence="10">
    <location>
        <begin position="285"/>
        <end position="295"/>
    </location>
</feature>
<dbReference type="GO" id="GO:0042273">
    <property type="term" value="P:ribosomal large subunit biogenesis"/>
    <property type="evidence" value="ECO:0007669"/>
    <property type="project" value="TreeGrafter"/>
</dbReference>
<evidence type="ECO:0000256" key="1">
    <source>
        <dbReference type="ARBA" id="ARBA00004604"/>
    </source>
</evidence>
<reference evidence="11 12" key="1">
    <citation type="submission" date="2016-02" db="EMBL/GenBank/DDBJ databases">
        <title>Biosynthesis of antibiotic leucinostatins and their inhibition on Phytophthora in bio-control Purpureocillium lilacinum.</title>
        <authorList>
            <person name="Wang G."/>
            <person name="Liu Z."/>
            <person name="Lin R."/>
            <person name="Li E."/>
            <person name="Mao Z."/>
            <person name="Ling J."/>
            <person name="Yin W."/>
            <person name="Xie B."/>
        </authorList>
    </citation>
    <scope>NUCLEOTIDE SEQUENCE [LARGE SCALE GENOMIC DNA]</scope>
    <source>
        <strain evidence="11">PLFJ-1</strain>
    </source>
</reference>
<feature type="compositionally biased region" description="Low complexity" evidence="10">
    <location>
        <begin position="168"/>
        <end position="181"/>
    </location>
</feature>
<comment type="caution">
    <text evidence="11">The sequence shown here is derived from an EMBL/GenBank/DDBJ whole genome shotgun (WGS) entry which is preliminary data.</text>
</comment>
<protein>
    <recommendedName>
        <fullName evidence="8 9">Ribosomal RNA-processing protein 8</fullName>
        <ecNumber evidence="9">2.1.1.-</ecNumber>
    </recommendedName>
</protein>
<dbReference type="SUPFAM" id="SSF53335">
    <property type="entry name" value="S-adenosyl-L-methionine-dependent methyltransferases"/>
    <property type="match status" value="1"/>
</dbReference>